<dbReference type="SUPFAM" id="SSF50475">
    <property type="entry name" value="FMN-binding split barrel"/>
    <property type="match status" value="1"/>
</dbReference>
<evidence type="ECO:0000256" key="1">
    <source>
        <dbReference type="ARBA" id="ARBA00023002"/>
    </source>
</evidence>
<protein>
    <submittedName>
        <fullName evidence="3">PPOX class F420-dependent oxidoreductase</fullName>
    </submittedName>
</protein>
<dbReference type="KEGG" id="kbs:EPA93_13255"/>
<dbReference type="RefSeq" id="WP_129887983.1">
    <property type="nucleotide sequence ID" value="NZ_CP035758.1"/>
</dbReference>
<dbReference type="OrthoDB" id="162914at2"/>
<proteinExistence type="predicted"/>
<keyword evidence="4" id="KW-1185">Reference proteome</keyword>
<evidence type="ECO:0000259" key="2">
    <source>
        <dbReference type="Pfam" id="PF01243"/>
    </source>
</evidence>
<dbReference type="InterPro" id="IPR052019">
    <property type="entry name" value="F420H2_bilvrd_red/Heme_oxyg"/>
</dbReference>
<dbReference type="InterPro" id="IPR012349">
    <property type="entry name" value="Split_barrel_FMN-bd"/>
</dbReference>
<dbReference type="EMBL" id="CP035758">
    <property type="protein sequence ID" value="QBD76919.1"/>
    <property type="molecule type" value="Genomic_DNA"/>
</dbReference>
<dbReference type="PANTHER" id="PTHR35176">
    <property type="entry name" value="HEME OXYGENASE HI_0854-RELATED"/>
    <property type="match status" value="1"/>
</dbReference>
<dbReference type="PANTHER" id="PTHR35176:SF6">
    <property type="entry name" value="HEME OXYGENASE HI_0854-RELATED"/>
    <property type="match status" value="1"/>
</dbReference>
<feature type="domain" description="Pyridoxamine 5'-phosphate oxidase N-terminal" evidence="2">
    <location>
        <begin position="9"/>
        <end position="127"/>
    </location>
</feature>
<dbReference type="Proteomes" id="UP000290365">
    <property type="component" value="Chromosome"/>
</dbReference>
<dbReference type="InterPro" id="IPR019920">
    <property type="entry name" value="F420-binding_dom_put"/>
</dbReference>
<dbReference type="Gene3D" id="2.30.110.10">
    <property type="entry name" value="Electron Transport, Fmn-binding Protein, Chain A"/>
    <property type="match status" value="1"/>
</dbReference>
<dbReference type="NCBIfam" id="TIGR03618">
    <property type="entry name" value="Rv1155_F420"/>
    <property type="match status" value="1"/>
</dbReference>
<evidence type="ECO:0000313" key="4">
    <source>
        <dbReference type="Proteomes" id="UP000290365"/>
    </source>
</evidence>
<dbReference type="GO" id="GO:0005829">
    <property type="term" value="C:cytosol"/>
    <property type="evidence" value="ECO:0007669"/>
    <property type="project" value="TreeGrafter"/>
</dbReference>
<keyword evidence="1" id="KW-0560">Oxidoreductase</keyword>
<dbReference type="Pfam" id="PF01243">
    <property type="entry name" value="PNPOx_N"/>
    <property type="match status" value="1"/>
</dbReference>
<organism evidence="3 4">
    <name type="scientific">Ktedonosporobacter rubrisoli</name>
    <dbReference type="NCBI Taxonomy" id="2509675"/>
    <lineage>
        <taxon>Bacteria</taxon>
        <taxon>Bacillati</taxon>
        <taxon>Chloroflexota</taxon>
        <taxon>Ktedonobacteria</taxon>
        <taxon>Ktedonobacterales</taxon>
        <taxon>Ktedonosporobacteraceae</taxon>
        <taxon>Ktedonosporobacter</taxon>
    </lineage>
</organism>
<reference evidence="3 4" key="1">
    <citation type="submission" date="2019-01" db="EMBL/GenBank/DDBJ databases">
        <title>Ktedonosporobacter rubrisoli SCAWS-G2.</title>
        <authorList>
            <person name="Huang Y."/>
            <person name="Yan B."/>
        </authorList>
    </citation>
    <scope>NUCLEOTIDE SEQUENCE [LARGE SCALE GENOMIC DNA]</scope>
    <source>
        <strain evidence="3 4">SCAWS-G2</strain>
    </source>
</reference>
<dbReference type="GO" id="GO:0070967">
    <property type="term" value="F:coenzyme F420 binding"/>
    <property type="evidence" value="ECO:0007669"/>
    <property type="project" value="TreeGrafter"/>
</dbReference>
<evidence type="ECO:0000313" key="3">
    <source>
        <dbReference type="EMBL" id="QBD76919.1"/>
    </source>
</evidence>
<dbReference type="AlphaFoldDB" id="A0A4P6JNM0"/>
<dbReference type="InterPro" id="IPR011576">
    <property type="entry name" value="Pyridox_Oxase_N"/>
</dbReference>
<gene>
    <name evidence="3" type="ORF">EPA93_13255</name>
</gene>
<sequence>MGIPIPSSHLDLLHKPVLGHLATLMPDGSPQITPVWIDYDGTYLLVNTAQGRVKDRNMRQRPQVALDIVDPANPSRKMIIRGRVLDVTAEGADAHIDRLSQRYVGTETYPSRIPGEIRVIVKILPEKIFAE</sequence>
<accession>A0A4P6JNM0</accession>
<dbReference type="GO" id="GO:0016627">
    <property type="term" value="F:oxidoreductase activity, acting on the CH-CH group of donors"/>
    <property type="evidence" value="ECO:0007669"/>
    <property type="project" value="TreeGrafter"/>
</dbReference>
<name>A0A4P6JNM0_KTERU</name>